<comment type="caution">
    <text evidence="8">The sequence shown here is derived from an EMBL/GenBank/DDBJ whole genome shotgun (WGS) entry which is preliminary data.</text>
</comment>
<feature type="domain" description="Bacterial surface antigen (D15)" evidence="7">
    <location>
        <begin position="626"/>
        <end position="828"/>
    </location>
</feature>
<proteinExistence type="predicted"/>
<dbReference type="PANTHER" id="PTHR12815:SF47">
    <property type="entry name" value="TRANSLOCATION AND ASSEMBLY MODULE SUBUNIT TAMA"/>
    <property type="match status" value="1"/>
</dbReference>
<keyword evidence="3" id="KW-0732">Signal</keyword>
<feature type="coiled-coil region" evidence="6">
    <location>
        <begin position="87"/>
        <end position="114"/>
    </location>
</feature>
<keyword evidence="9" id="KW-1185">Reference proteome</keyword>
<evidence type="ECO:0000256" key="5">
    <source>
        <dbReference type="ARBA" id="ARBA00023237"/>
    </source>
</evidence>
<dbReference type="EMBL" id="RJUF01000001">
    <property type="protein sequence ID" value="MCP9761389.1"/>
    <property type="molecule type" value="Genomic_DNA"/>
</dbReference>
<evidence type="ECO:0000256" key="2">
    <source>
        <dbReference type="ARBA" id="ARBA00022692"/>
    </source>
</evidence>
<name>A0AAE3GY23_9BACT</name>
<accession>A0AAE3GY23</accession>
<keyword evidence="5" id="KW-0998">Cell outer membrane</keyword>
<dbReference type="Proteomes" id="UP001204144">
    <property type="component" value="Unassembled WGS sequence"/>
</dbReference>
<dbReference type="PANTHER" id="PTHR12815">
    <property type="entry name" value="SORTING AND ASSEMBLY MACHINERY SAMM50 PROTEIN FAMILY MEMBER"/>
    <property type="match status" value="1"/>
</dbReference>
<evidence type="ECO:0000256" key="3">
    <source>
        <dbReference type="ARBA" id="ARBA00022729"/>
    </source>
</evidence>
<reference evidence="8 9" key="1">
    <citation type="submission" date="2018-11" db="EMBL/GenBank/DDBJ databases">
        <title>Novel bacteria species description.</title>
        <authorList>
            <person name="Han J.-H."/>
        </authorList>
    </citation>
    <scope>NUCLEOTIDE SEQUENCE [LARGE SCALE GENOMIC DNA]</scope>
    <source>
        <strain evidence="8 9">KCTC23259</strain>
    </source>
</reference>
<evidence type="ECO:0000259" key="7">
    <source>
        <dbReference type="Pfam" id="PF01103"/>
    </source>
</evidence>
<evidence type="ECO:0000313" key="9">
    <source>
        <dbReference type="Proteomes" id="UP001204144"/>
    </source>
</evidence>
<dbReference type="InterPro" id="IPR039910">
    <property type="entry name" value="D15-like"/>
</dbReference>
<dbReference type="GO" id="GO:0019867">
    <property type="term" value="C:outer membrane"/>
    <property type="evidence" value="ECO:0007669"/>
    <property type="project" value="InterPro"/>
</dbReference>
<dbReference type="InterPro" id="IPR000184">
    <property type="entry name" value="Bac_surfAg_D15"/>
</dbReference>
<keyword evidence="6" id="KW-0175">Coiled coil</keyword>
<dbReference type="Gene3D" id="2.40.160.50">
    <property type="entry name" value="membrane protein fhac: a member of the omp85/tpsb transporter family"/>
    <property type="match status" value="1"/>
</dbReference>
<dbReference type="Pfam" id="PF01103">
    <property type="entry name" value="Omp85"/>
    <property type="match status" value="1"/>
</dbReference>
<comment type="subcellular location">
    <subcellularLocation>
        <location evidence="1">Membrane</location>
    </subcellularLocation>
</comment>
<keyword evidence="2" id="KW-0812">Transmembrane</keyword>
<gene>
    <name evidence="8" type="ORF">EGI31_00370</name>
</gene>
<evidence type="ECO:0000256" key="6">
    <source>
        <dbReference type="SAM" id="Coils"/>
    </source>
</evidence>
<protein>
    <recommendedName>
        <fullName evidence="7">Bacterial surface antigen (D15) domain-containing protein</fullName>
    </recommendedName>
</protein>
<evidence type="ECO:0000313" key="8">
    <source>
        <dbReference type="EMBL" id="MCP9761389.1"/>
    </source>
</evidence>
<evidence type="ECO:0000256" key="1">
    <source>
        <dbReference type="ARBA" id="ARBA00004370"/>
    </source>
</evidence>
<evidence type="ECO:0000256" key="4">
    <source>
        <dbReference type="ARBA" id="ARBA00023136"/>
    </source>
</evidence>
<sequence>MLLGTLFSCKNNAPVDNNRYILWRNDFKGNQNVIDEELEQIIPFSQKENSKPLELPITPRVWWYNFGQNTFNPIKNERKLSDLVAELEQIKKSNNASARKIQKIEKKIERFQGNLQEQSGWLWRNIGEKQVLISAANVAETASKMKKFLYDVGYRDAEVIYRLDSSNAKRKLKVTYFIDEKVGYKIDTVQYVTNDVVIDSLIKANVSKQTITSGSLFDLRLVAAEKLRLEALLKNNGYYNFNNKFISHGATNYENDEALFLKTKRGNLKIEVQNPENKPRHERFTVEEVIFKAFDPNSSDTYRSPDTVFYNGVKFIRLDRNVPINIISPRIISKPGSVYRISDIMETQRQISLYNQFAFTSSQIKPLSPGQLSLEYFAPLLEKYTFGISPGINNIYNDGSTFFGLGVPVSLTARNLLKKLEIFEGSLRASYEGQPAPINTSSETSGAIRGSLELGLNLNLTLPTLWPLQNSLQALNLKNPRTIFGIGYNYSEPFWGKRLNFKLNTNHSIQFSKNAFLYLSVLDAHLINTIYFNNESGRRFYNSLIDLQQQGNNLKITFDPQFVSSLNSNFVYNNQNPSKPLSSSKFFRLFLESGGTVLNFLDNKERINIIEKAFPLRQSENGIDSVRAYFRFVKLNADYRRSVGINAKSSYAYRFNVGLANPYGSNRSMPFDKNFFIGGSNSVRAWAPRTLGTGSSKPDITGAGNTIPQPGDILLESSIEYRLKVLHFAGDIQLAGFVDAGNVWKWHQTNTPSKLDKANFDFRRFYKEIAIGTGFGLRWDLSYFLFRFDWGIKVFDPSQDKGSRFVLDDFSLRRKQQYGLNWNFGIGYPF</sequence>
<keyword evidence="4" id="KW-0472">Membrane</keyword>
<dbReference type="AlphaFoldDB" id="A0AAE3GY23"/>
<organism evidence="8 9">
    <name type="scientific">Lacihabitans soyangensis</name>
    <dbReference type="NCBI Taxonomy" id="869394"/>
    <lineage>
        <taxon>Bacteria</taxon>
        <taxon>Pseudomonadati</taxon>
        <taxon>Bacteroidota</taxon>
        <taxon>Cytophagia</taxon>
        <taxon>Cytophagales</taxon>
        <taxon>Leadbetterellaceae</taxon>
        <taxon>Lacihabitans</taxon>
    </lineage>
</organism>